<evidence type="ECO:0000313" key="8">
    <source>
        <dbReference type="EMBL" id="TWU27113.1"/>
    </source>
</evidence>
<feature type="binding site" evidence="5">
    <location>
        <position position="126"/>
    </location>
    <ligand>
        <name>ATP</name>
        <dbReference type="ChEBI" id="CHEBI:30616"/>
    </ligand>
</feature>
<dbReference type="SUPFAM" id="SSF52540">
    <property type="entry name" value="P-loop containing nucleoside triphosphate hydrolases"/>
    <property type="match status" value="1"/>
</dbReference>
<dbReference type="CDD" id="cd01428">
    <property type="entry name" value="ADK"/>
    <property type="match status" value="1"/>
</dbReference>
<evidence type="ECO:0000256" key="5">
    <source>
        <dbReference type="HAMAP-Rule" id="MF_00235"/>
    </source>
</evidence>
<dbReference type="AlphaFoldDB" id="A0A5C6CQ83"/>
<dbReference type="NCBIfam" id="NF001381">
    <property type="entry name" value="PRK00279.1-3"/>
    <property type="match status" value="1"/>
</dbReference>
<feature type="binding site" evidence="5">
    <location>
        <position position="171"/>
    </location>
    <ligand>
        <name>ATP</name>
        <dbReference type="ChEBI" id="CHEBI:30616"/>
    </ligand>
</feature>
<dbReference type="GO" id="GO:0044209">
    <property type="term" value="P:AMP salvage"/>
    <property type="evidence" value="ECO:0007669"/>
    <property type="project" value="UniProtKB-UniRule"/>
</dbReference>
<dbReference type="Proteomes" id="UP000316304">
    <property type="component" value="Unassembled WGS sequence"/>
</dbReference>
<protein>
    <recommendedName>
        <fullName evidence="5 7">Adenylate kinase</fullName>
        <shortName evidence="5">AK</shortName>
        <ecNumber evidence="5 7">2.7.4.3</ecNumber>
    </recommendedName>
    <alternativeName>
        <fullName evidence="5">ATP-AMP transphosphorylase</fullName>
    </alternativeName>
    <alternativeName>
        <fullName evidence="5">ATP:AMP phosphotransferase</fullName>
    </alternativeName>
    <alternativeName>
        <fullName evidence="5">Adenylate monophosphate kinase</fullName>
    </alternativeName>
</protein>
<keyword evidence="4 5" id="KW-0418">Kinase</keyword>
<feature type="binding site" evidence="5">
    <location>
        <begin position="10"/>
        <end position="15"/>
    </location>
    <ligand>
        <name>ATP</name>
        <dbReference type="ChEBI" id="CHEBI:30616"/>
    </ligand>
</feature>
<comment type="pathway">
    <text evidence="5">Purine metabolism; AMP biosynthesis via salvage pathway; AMP from ADP: step 1/1.</text>
</comment>
<dbReference type="EMBL" id="SJPT01000001">
    <property type="protein sequence ID" value="TWU27113.1"/>
    <property type="molecule type" value="Genomic_DNA"/>
</dbReference>
<keyword evidence="5 7" id="KW-0067">ATP-binding</keyword>
<dbReference type="RefSeq" id="WP_146593353.1">
    <property type="nucleotide sequence ID" value="NZ_SJPT01000001.1"/>
</dbReference>
<dbReference type="OrthoDB" id="9805030at2"/>
<comment type="domain">
    <text evidence="5">Consists of three domains, a large central CORE domain and two small peripheral domains, NMPbind and LID, which undergo movements during catalysis. The LID domain closes over the site of phosphoryl transfer upon ATP binding. Assembling and dissambling the active center during each catalytic cycle provides an effective means to prevent ATP hydrolysis.</text>
</comment>
<dbReference type="PROSITE" id="PS00113">
    <property type="entry name" value="ADENYLATE_KINASE"/>
    <property type="match status" value="1"/>
</dbReference>
<dbReference type="NCBIfam" id="NF011105">
    <property type="entry name" value="PRK14532.1"/>
    <property type="match status" value="1"/>
</dbReference>
<proteinExistence type="inferred from homology"/>
<evidence type="ECO:0000256" key="4">
    <source>
        <dbReference type="ARBA" id="ARBA00022777"/>
    </source>
</evidence>
<keyword evidence="2 5" id="KW-0545">Nucleotide biosynthesis</keyword>
<keyword evidence="3 5" id="KW-0547">Nucleotide-binding</keyword>
<comment type="subcellular location">
    <subcellularLocation>
        <location evidence="5 7">Cytoplasm</location>
    </subcellularLocation>
</comment>
<feature type="binding site" evidence="5">
    <location>
        <position position="31"/>
    </location>
    <ligand>
        <name>AMP</name>
        <dbReference type="ChEBI" id="CHEBI:456215"/>
    </ligand>
</feature>
<dbReference type="PANTHER" id="PTHR23359">
    <property type="entry name" value="NUCLEOTIDE KINASE"/>
    <property type="match status" value="1"/>
</dbReference>
<feature type="binding site" evidence="5">
    <location>
        <position position="132"/>
    </location>
    <ligand>
        <name>AMP</name>
        <dbReference type="ChEBI" id="CHEBI:456215"/>
    </ligand>
</feature>
<evidence type="ECO:0000313" key="9">
    <source>
        <dbReference type="Proteomes" id="UP000316304"/>
    </source>
</evidence>
<dbReference type="InterPro" id="IPR033690">
    <property type="entry name" value="Adenylat_kinase_CS"/>
</dbReference>
<feature type="binding site" evidence="5">
    <location>
        <position position="143"/>
    </location>
    <ligand>
        <name>AMP</name>
        <dbReference type="ChEBI" id="CHEBI:456215"/>
    </ligand>
</feature>
<comment type="similarity">
    <text evidence="5 6">Belongs to the adenylate kinase family.</text>
</comment>
<dbReference type="NCBIfam" id="NF011100">
    <property type="entry name" value="PRK14527.1"/>
    <property type="match status" value="1"/>
</dbReference>
<organism evidence="8 9">
    <name type="scientific">Novipirellula galeiformis</name>
    <dbReference type="NCBI Taxonomy" id="2528004"/>
    <lineage>
        <taxon>Bacteria</taxon>
        <taxon>Pseudomonadati</taxon>
        <taxon>Planctomycetota</taxon>
        <taxon>Planctomycetia</taxon>
        <taxon>Pirellulales</taxon>
        <taxon>Pirellulaceae</taxon>
        <taxon>Novipirellula</taxon>
    </lineage>
</organism>
<dbReference type="GO" id="GO:0004017">
    <property type="term" value="F:AMP kinase activity"/>
    <property type="evidence" value="ECO:0007669"/>
    <property type="project" value="UniProtKB-UniRule"/>
</dbReference>
<dbReference type="PRINTS" id="PR00094">
    <property type="entry name" value="ADENYLTKNASE"/>
</dbReference>
<comment type="caution">
    <text evidence="5">Lacks conserved residue(s) required for the propagation of feature annotation.</text>
</comment>
<evidence type="ECO:0000256" key="3">
    <source>
        <dbReference type="ARBA" id="ARBA00022741"/>
    </source>
</evidence>
<dbReference type="UniPathway" id="UPA00588">
    <property type="reaction ID" value="UER00649"/>
</dbReference>
<feature type="binding site" evidence="5">
    <location>
        <position position="91"/>
    </location>
    <ligand>
        <name>AMP</name>
        <dbReference type="ChEBI" id="CHEBI:456215"/>
    </ligand>
</feature>
<feature type="binding site" evidence="5">
    <location>
        <position position="36"/>
    </location>
    <ligand>
        <name>AMP</name>
        <dbReference type="ChEBI" id="CHEBI:456215"/>
    </ligand>
</feature>
<evidence type="ECO:0000256" key="6">
    <source>
        <dbReference type="RuleBase" id="RU003330"/>
    </source>
</evidence>
<dbReference type="InterPro" id="IPR027417">
    <property type="entry name" value="P-loop_NTPase"/>
</dbReference>
<gene>
    <name evidence="8" type="primary">adk_1</name>
    <name evidence="5" type="synonym">adk</name>
    <name evidence="8" type="ORF">Pla52o_09730</name>
</gene>
<reference evidence="8 9" key="1">
    <citation type="submission" date="2019-02" db="EMBL/GenBank/DDBJ databases">
        <title>Deep-cultivation of Planctomycetes and their phenomic and genomic characterization uncovers novel biology.</title>
        <authorList>
            <person name="Wiegand S."/>
            <person name="Jogler M."/>
            <person name="Boedeker C."/>
            <person name="Pinto D."/>
            <person name="Vollmers J."/>
            <person name="Rivas-Marin E."/>
            <person name="Kohn T."/>
            <person name="Peeters S.H."/>
            <person name="Heuer A."/>
            <person name="Rast P."/>
            <person name="Oberbeckmann S."/>
            <person name="Bunk B."/>
            <person name="Jeske O."/>
            <person name="Meyerdierks A."/>
            <person name="Storesund J.E."/>
            <person name="Kallscheuer N."/>
            <person name="Luecker S."/>
            <person name="Lage O.M."/>
            <person name="Pohl T."/>
            <person name="Merkel B.J."/>
            <person name="Hornburger P."/>
            <person name="Mueller R.-W."/>
            <person name="Bruemmer F."/>
            <person name="Labrenz M."/>
            <person name="Spormann A.M."/>
            <person name="Op Den Camp H."/>
            <person name="Overmann J."/>
            <person name="Amann R."/>
            <person name="Jetten M.S.M."/>
            <person name="Mascher T."/>
            <person name="Medema M.H."/>
            <person name="Devos D.P."/>
            <person name="Kaster A.-K."/>
            <person name="Ovreas L."/>
            <person name="Rohde M."/>
            <person name="Galperin M.Y."/>
            <person name="Jogler C."/>
        </authorList>
    </citation>
    <scope>NUCLEOTIDE SEQUENCE [LARGE SCALE GENOMIC DNA]</scope>
    <source>
        <strain evidence="8 9">Pla52o</strain>
    </source>
</reference>
<evidence type="ECO:0000256" key="2">
    <source>
        <dbReference type="ARBA" id="ARBA00022727"/>
    </source>
</evidence>
<dbReference type="HAMAP" id="MF_00235">
    <property type="entry name" value="Adenylate_kinase_Adk"/>
    <property type="match status" value="1"/>
</dbReference>
<dbReference type="Pfam" id="PF00406">
    <property type="entry name" value="ADK"/>
    <property type="match status" value="1"/>
</dbReference>
<accession>A0A5C6CQ83</accession>
<sequence length="192" mass="21318">MRIVFIGPPGAGKGTQCKRLTQLLDIPHLSTGEMLRATRKESALGRIVSGYIDGGRLAPDYLVMRIVTKRLVEGDCRGGCLFDGFPRTLDQAQMLDEHLATKNDGLDLVLDLSVGQEELVSRLLNRAKIENRPDDNAETISARLRVFFNQTAPLLNYYESHGIVRHIDGSRSPDEVFAQIRSCVQSAKPKKV</sequence>
<dbReference type="GO" id="GO:0005524">
    <property type="term" value="F:ATP binding"/>
    <property type="evidence" value="ECO:0007669"/>
    <property type="project" value="UniProtKB-UniRule"/>
</dbReference>
<name>A0A5C6CQ83_9BACT</name>
<evidence type="ECO:0000256" key="1">
    <source>
        <dbReference type="ARBA" id="ARBA00022679"/>
    </source>
</evidence>
<keyword evidence="5" id="KW-0963">Cytoplasm</keyword>
<comment type="caution">
    <text evidence="8">The sequence shown here is derived from an EMBL/GenBank/DDBJ whole genome shotgun (WGS) entry which is preliminary data.</text>
</comment>
<dbReference type="GO" id="GO:0005737">
    <property type="term" value="C:cytoplasm"/>
    <property type="evidence" value="ECO:0007669"/>
    <property type="project" value="UniProtKB-SubCell"/>
</dbReference>
<dbReference type="Gene3D" id="3.40.50.300">
    <property type="entry name" value="P-loop containing nucleotide triphosphate hydrolases"/>
    <property type="match status" value="1"/>
</dbReference>
<comment type="subunit">
    <text evidence="5 7">Monomer.</text>
</comment>
<evidence type="ECO:0000256" key="7">
    <source>
        <dbReference type="RuleBase" id="RU003331"/>
    </source>
</evidence>
<comment type="function">
    <text evidence="5">Catalyzes the reversible transfer of the terminal phosphate group between ATP and AMP. Plays an important role in cellular energy homeostasis and in adenine nucleotide metabolism.</text>
</comment>
<keyword evidence="9" id="KW-1185">Reference proteome</keyword>
<dbReference type="InterPro" id="IPR000850">
    <property type="entry name" value="Adenylat/UMP-CMP_kin"/>
</dbReference>
<keyword evidence="1 5" id="KW-0808">Transferase</keyword>
<dbReference type="EC" id="2.7.4.3" evidence="5 7"/>
<feature type="binding site" evidence="5">
    <location>
        <begin position="84"/>
        <end position="87"/>
    </location>
    <ligand>
        <name>AMP</name>
        <dbReference type="ChEBI" id="CHEBI:456215"/>
    </ligand>
</feature>
<comment type="catalytic activity">
    <reaction evidence="5 7">
        <text>AMP + ATP = 2 ADP</text>
        <dbReference type="Rhea" id="RHEA:12973"/>
        <dbReference type="ChEBI" id="CHEBI:30616"/>
        <dbReference type="ChEBI" id="CHEBI:456215"/>
        <dbReference type="ChEBI" id="CHEBI:456216"/>
        <dbReference type="EC" id="2.7.4.3"/>
    </reaction>
</comment>